<dbReference type="PANTHER" id="PTHR23290">
    <property type="entry name" value="RRNA N6-ADENOSINE-METHYLTRANSFERASE METTL5"/>
    <property type="match status" value="1"/>
</dbReference>
<feature type="domain" description="N(4)-bis(aminopropyl)spermidine synthase C-terminal" evidence="1">
    <location>
        <begin position="114"/>
        <end position="297"/>
    </location>
</feature>
<gene>
    <name evidence="2" type="ORF">A2786_01960</name>
</gene>
<evidence type="ECO:0000259" key="1">
    <source>
        <dbReference type="Pfam" id="PF01861"/>
    </source>
</evidence>
<reference evidence="2 3" key="1">
    <citation type="journal article" date="2016" name="Nat. Commun.">
        <title>Thousands of microbial genomes shed light on interconnected biogeochemical processes in an aquifer system.</title>
        <authorList>
            <person name="Anantharaman K."/>
            <person name="Brown C.T."/>
            <person name="Hug L.A."/>
            <person name="Sharon I."/>
            <person name="Castelle C.J."/>
            <person name="Probst A.J."/>
            <person name="Thomas B.C."/>
            <person name="Singh A."/>
            <person name="Wilkins M.J."/>
            <person name="Karaoz U."/>
            <person name="Brodie E.L."/>
            <person name="Williams K.H."/>
            <person name="Hubbard S.S."/>
            <person name="Banfield J.F."/>
        </authorList>
    </citation>
    <scope>NUCLEOTIDE SEQUENCE [LARGE SCALE GENOMIC DNA]</scope>
</reference>
<dbReference type="InterPro" id="IPR029063">
    <property type="entry name" value="SAM-dependent_MTases_sf"/>
</dbReference>
<name>A0A1G1VSG6_9BACT</name>
<proteinExistence type="predicted"/>
<dbReference type="GO" id="GO:0008168">
    <property type="term" value="F:methyltransferase activity"/>
    <property type="evidence" value="ECO:0007669"/>
    <property type="project" value="InterPro"/>
</dbReference>
<dbReference type="GO" id="GO:0032259">
    <property type="term" value="P:methylation"/>
    <property type="evidence" value="ECO:0007669"/>
    <property type="project" value="InterPro"/>
</dbReference>
<dbReference type="InterPro" id="IPR051720">
    <property type="entry name" value="rRNA_MeTrfase/Polyamine_Synth"/>
</dbReference>
<dbReference type="GO" id="GO:0003676">
    <property type="term" value="F:nucleic acid binding"/>
    <property type="evidence" value="ECO:0007669"/>
    <property type="project" value="InterPro"/>
</dbReference>
<evidence type="ECO:0000313" key="2">
    <source>
        <dbReference type="EMBL" id="OGY18264.1"/>
    </source>
</evidence>
<dbReference type="PANTHER" id="PTHR23290:SF0">
    <property type="entry name" value="RRNA N6-ADENOSINE-METHYLTRANSFERASE METTL5"/>
    <property type="match status" value="1"/>
</dbReference>
<organism evidence="2 3">
    <name type="scientific">Candidatus Chisholmbacteria bacterium RIFCSPHIGHO2_01_FULL_52_32</name>
    <dbReference type="NCBI Taxonomy" id="1797591"/>
    <lineage>
        <taxon>Bacteria</taxon>
        <taxon>Candidatus Chisholmiibacteriota</taxon>
    </lineage>
</organism>
<dbReference type="InterPro" id="IPR002723">
    <property type="entry name" value="BpsA_C"/>
</dbReference>
<sequence length="323" mass="36506">MHEIHGTLLRISKETGLPVKKILDMLFFLRGGEVENNKLVQKLGVSKNVLNQVKQKLSDLFEPPSTVTALSGKGRELTDLLFPEGYRPEEELWVNLRDVRFIQIQKLLQKYKGLRPEPFRKYDQFTATVETTARRAALIDFFADVQGKNLLFLGDDDFTSVAVSAYGTAKTVSVLDIDERILRGIRTISDKDKFQIRCERYDARGELPKKFTGAFDVVFTDPPYTQTGISLFVSRAIEALDPANLAGRIYCCYGNSDRAKERFLPIYEVFGHSGLMIRWIFDKLNRYDGAESIGSTSSLFVCDVTPKTKPVIKGDYDGAIYTG</sequence>
<evidence type="ECO:0000313" key="3">
    <source>
        <dbReference type="Proteomes" id="UP000179233"/>
    </source>
</evidence>
<dbReference type="InterPro" id="IPR002052">
    <property type="entry name" value="DNA_methylase_N6_adenine_CS"/>
</dbReference>
<dbReference type="Pfam" id="PF01861">
    <property type="entry name" value="BpsA_C"/>
    <property type="match status" value="1"/>
</dbReference>
<dbReference type="GO" id="GO:0006596">
    <property type="term" value="P:polyamine biosynthetic process"/>
    <property type="evidence" value="ECO:0007669"/>
    <property type="project" value="TreeGrafter"/>
</dbReference>
<dbReference type="AlphaFoldDB" id="A0A1G1VSG6"/>
<dbReference type="SUPFAM" id="SSF53335">
    <property type="entry name" value="S-adenosyl-L-methionine-dependent methyltransferases"/>
    <property type="match status" value="1"/>
</dbReference>
<accession>A0A1G1VSG6</accession>
<dbReference type="PROSITE" id="PS00092">
    <property type="entry name" value="N6_MTASE"/>
    <property type="match status" value="1"/>
</dbReference>
<comment type="caution">
    <text evidence="2">The sequence shown here is derived from an EMBL/GenBank/DDBJ whole genome shotgun (WGS) entry which is preliminary data.</text>
</comment>
<dbReference type="Proteomes" id="UP000179233">
    <property type="component" value="Unassembled WGS sequence"/>
</dbReference>
<dbReference type="Gene3D" id="3.40.50.150">
    <property type="entry name" value="Vaccinia Virus protein VP39"/>
    <property type="match status" value="1"/>
</dbReference>
<dbReference type="EMBL" id="MHCJ01000003">
    <property type="protein sequence ID" value="OGY18264.1"/>
    <property type="molecule type" value="Genomic_DNA"/>
</dbReference>
<protein>
    <recommendedName>
        <fullName evidence="1">N(4)-bis(aminopropyl)spermidine synthase C-terminal domain-containing protein</fullName>
    </recommendedName>
</protein>